<keyword evidence="1" id="KW-1003">Cell membrane</keyword>
<feature type="chain" id="PRO_5046044367" evidence="7">
    <location>
        <begin position="23"/>
        <end position="541"/>
    </location>
</feature>
<dbReference type="EMBL" id="JBHLWN010000031">
    <property type="protein sequence ID" value="MFC0212659.1"/>
    <property type="molecule type" value="Genomic_DNA"/>
</dbReference>
<keyword evidence="9" id="KW-1185">Reference proteome</keyword>
<sequence length="541" mass="59689">MKKTFRSTASMTVIAAVLAALASGCTGGGAAGGSGAGSRDTGSSGTASSGSSSFAYTGAGPITDKAGTIKILATNSWYNNVDLAKAPIVQEIGKRAGVTVNWELLPPSTYQDAINPRLAAGADLPDIVYQMDQDQTMKNIQGGLFKPLNEYIDKYGVNIKKLFAQYPELKASLTTPDGKIYYLPQLAVTKNYMPLFMVNTRWLEKLGLKEPATLDEFTEMLRKMKTGDPNGNGKQDEIPFTIDPKFVGMAFGTSFGLDLSNNFYADSSGKVHYSYYEPAYKDYLAYLNGLYKEGLLESDFASTTSDQITSKISQNISGVTFNFSWHQSMVYSKLFKDYDPSKPLIKGIAPLKGPQGEPFYLGRNPITGIFGISKDAKDPELAFKFLDYASGEEAKEMYVWGLKGETYDVVDGKKQFTEKGKDNDFLQKFGINPPNLPIEQSVEATDVLVAPWHAKLDKEMEKYIRAPFPFVYALPEEASNENTVMPDIDTYVKEMNIKFITGKESLDKFDAYLKTLKSMGIEDVIKGRQAQYDRYKAASKQ</sequence>
<feature type="region of interest" description="Disordered" evidence="6">
    <location>
        <begin position="31"/>
        <end position="52"/>
    </location>
</feature>
<dbReference type="SUPFAM" id="SSF53850">
    <property type="entry name" value="Periplasmic binding protein-like II"/>
    <property type="match status" value="1"/>
</dbReference>
<evidence type="ECO:0000256" key="7">
    <source>
        <dbReference type="SAM" id="SignalP"/>
    </source>
</evidence>
<accession>A0ABV6DJ28</accession>
<feature type="signal peptide" evidence="7">
    <location>
        <begin position="1"/>
        <end position="22"/>
    </location>
</feature>
<feature type="compositionally biased region" description="Low complexity" evidence="6">
    <location>
        <begin position="37"/>
        <end position="52"/>
    </location>
</feature>
<keyword evidence="5" id="KW-0449">Lipoprotein</keyword>
<reference evidence="8 9" key="1">
    <citation type="submission" date="2024-09" db="EMBL/GenBank/DDBJ databases">
        <authorList>
            <person name="Sun Q."/>
            <person name="Mori K."/>
        </authorList>
    </citation>
    <scope>NUCLEOTIDE SEQUENCE [LARGE SCALE GENOMIC DNA]</scope>
    <source>
        <strain evidence="8 9">CCM 7759</strain>
    </source>
</reference>
<keyword evidence="4" id="KW-0564">Palmitate</keyword>
<dbReference type="Gene3D" id="3.40.190.10">
    <property type="entry name" value="Periplasmic binding protein-like II"/>
    <property type="match status" value="2"/>
</dbReference>
<dbReference type="PANTHER" id="PTHR43649:SF33">
    <property type="entry name" value="POLYGALACTURONAN_RHAMNOGALACTURONAN-BINDING PROTEIN YTCQ"/>
    <property type="match status" value="1"/>
</dbReference>
<dbReference type="PROSITE" id="PS51257">
    <property type="entry name" value="PROKAR_LIPOPROTEIN"/>
    <property type="match status" value="1"/>
</dbReference>
<evidence type="ECO:0000313" key="8">
    <source>
        <dbReference type="EMBL" id="MFC0212659.1"/>
    </source>
</evidence>
<evidence type="ECO:0000256" key="1">
    <source>
        <dbReference type="ARBA" id="ARBA00022475"/>
    </source>
</evidence>
<proteinExistence type="predicted"/>
<evidence type="ECO:0000256" key="3">
    <source>
        <dbReference type="ARBA" id="ARBA00023136"/>
    </source>
</evidence>
<dbReference type="RefSeq" id="WP_377469863.1">
    <property type="nucleotide sequence ID" value="NZ_JBHLWN010000031.1"/>
</dbReference>
<dbReference type="InterPro" id="IPR006059">
    <property type="entry name" value="SBP"/>
</dbReference>
<keyword evidence="2 7" id="KW-0732">Signal</keyword>
<evidence type="ECO:0000256" key="4">
    <source>
        <dbReference type="ARBA" id="ARBA00023139"/>
    </source>
</evidence>
<evidence type="ECO:0000256" key="5">
    <source>
        <dbReference type="ARBA" id="ARBA00023288"/>
    </source>
</evidence>
<organism evidence="8 9">
    <name type="scientific">Paenibacillus chartarius</name>
    <dbReference type="NCBI Taxonomy" id="747481"/>
    <lineage>
        <taxon>Bacteria</taxon>
        <taxon>Bacillati</taxon>
        <taxon>Bacillota</taxon>
        <taxon>Bacilli</taxon>
        <taxon>Bacillales</taxon>
        <taxon>Paenibacillaceae</taxon>
        <taxon>Paenibacillus</taxon>
    </lineage>
</organism>
<protein>
    <submittedName>
        <fullName evidence="8">Extracellular solute-binding protein</fullName>
    </submittedName>
</protein>
<dbReference type="Pfam" id="PF01547">
    <property type="entry name" value="SBP_bac_1"/>
    <property type="match status" value="1"/>
</dbReference>
<evidence type="ECO:0000256" key="2">
    <source>
        <dbReference type="ARBA" id="ARBA00022729"/>
    </source>
</evidence>
<dbReference type="Proteomes" id="UP001589776">
    <property type="component" value="Unassembled WGS sequence"/>
</dbReference>
<keyword evidence="3" id="KW-0472">Membrane</keyword>
<evidence type="ECO:0000313" key="9">
    <source>
        <dbReference type="Proteomes" id="UP001589776"/>
    </source>
</evidence>
<comment type="caution">
    <text evidence="8">The sequence shown here is derived from an EMBL/GenBank/DDBJ whole genome shotgun (WGS) entry which is preliminary data.</text>
</comment>
<evidence type="ECO:0000256" key="6">
    <source>
        <dbReference type="SAM" id="MobiDB-lite"/>
    </source>
</evidence>
<name>A0ABV6DJ28_9BACL</name>
<dbReference type="PANTHER" id="PTHR43649">
    <property type="entry name" value="ARABINOSE-BINDING PROTEIN-RELATED"/>
    <property type="match status" value="1"/>
</dbReference>
<dbReference type="InterPro" id="IPR050490">
    <property type="entry name" value="Bact_solute-bd_prot1"/>
</dbReference>
<gene>
    <name evidence="8" type="ORF">ACFFK0_09305</name>
</gene>